<dbReference type="AlphaFoldDB" id="A0A9R0EH91"/>
<feature type="chain" id="PRO_5040166367" evidence="5">
    <location>
        <begin position="17"/>
        <end position="287"/>
    </location>
</feature>
<accession>A0A9R0EH91</accession>
<keyword evidence="3" id="KW-0964">Secreted</keyword>
<keyword evidence="5" id="KW-0732">Signal</keyword>
<dbReference type="GO" id="GO:0005615">
    <property type="term" value="C:extracellular space"/>
    <property type="evidence" value="ECO:0007669"/>
    <property type="project" value="TreeGrafter"/>
</dbReference>
<feature type="domain" description="Lipase" evidence="6">
    <location>
        <begin position="42"/>
        <end position="256"/>
    </location>
</feature>
<evidence type="ECO:0000256" key="1">
    <source>
        <dbReference type="ARBA" id="ARBA00004613"/>
    </source>
</evidence>
<evidence type="ECO:0000256" key="3">
    <source>
        <dbReference type="ARBA" id="ARBA00022525"/>
    </source>
</evidence>
<dbReference type="GeneID" id="118265452"/>
<evidence type="ECO:0000313" key="8">
    <source>
        <dbReference type="RefSeq" id="XP_035434219.2"/>
    </source>
</evidence>
<proteinExistence type="inferred from homology"/>
<keyword evidence="7" id="KW-1185">Reference proteome</keyword>
<dbReference type="GO" id="GO:0016042">
    <property type="term" value="P:lipid catabolic process"/>
    <property type="evidence" value="ECO:0007669"/>
    <property type="project" value="TreeGrafter"/>
</dbReference>
<feature type="signal peptide" evidence="5">
    <location>
        <begin position="1"/>
        <end position="16"/>
    </location>
</feature>
<name>A0A9R0EH91_SPOFR</name>
<dbReference type="SUPFAM" id="SSF53474">
    <property type="entry name" value="alpha/beta-Hydrolases"/>
    <property type="match status" value="1"/>
</dbReference>
<dbReference type="Pfam" id="PF00151">
    <property type="entry name" value="Lipase"/>
    <property type="match status" value="1"/>
</dbReference>
<evidence type="ECO:0000256" key="5">
    <source>
        <dbReference type="SAM" id="SignalP"/>
    </source>
</evidence>
<gene>
    <name evidence="8" type="primary">LOC118265452</name>
</gene>
<dbReference type="GO" id="GO:0017171">
    <property type="term" value="F:serine hydrolase activity"/>
    <property type="evidence" value="ECO:0007669"/>
    <property type="project" value="TreeGrafter"/>
</dbReference>
<dbReference type="PANTHER" id="PTHR11610:SF173">
    <property type="entry name" value="LIPASE DOMAIN-CONTAINING PROTEIN-RELATED"/>
    <property type="match status" value="1"/>
</dbReference>
<dbReference type="GO" id="GO:0016298">
    <property type="term" value="F:lipase activity"/>
    <property type="evidence" value="ECO:0007669"/>
    <property type="project" value="InterPro"/>
</dbReference>
<evidence type="ECO:0000313" key="7">
    <source>
        <dbReference type="Proteomes" id="UP000829999"/>
    </source>
</evidence>
<comment type="similarity">
    <text evidence="2 4">Belongs to the AB hydrolase superfamily. Lipase family.</text>
</comment>
<dbReference type="InterPro" id="IPR029058">
    <property type="entry name" value="AB_hydrolase_fold"/>
</dbReference>
<evidence type="ECO:0000259" key="6">
    <source>
        <dbReference type="Pfam" id="PF00151"/>
    </source>
</evidence>
<sequence length="287" mass="32049">MLKFCIFLAAVAVCYGQDIKYTLYTKDKGPIDMSGSGELIKEFGKKDNTIFLIHGYFDNSAQQFLDFVRPVILKDFKKKINVIEVNWKPLAEESYTIASGNAGIVAVNMTNFIRWLDLDKDVKLENFHLVGFDLGAHVAGIAGRNFNSNNKVGRITGLNPTGRHWGPGTQRLRDTDATYVEVIHTDTFGALSNGIEDPIGHVNFYPNGGRNQPGCVFHSCCHARSFELFAASINEDNRLRGNQCSSMTQMNLNLCRGVTLQLGGTDLSKTGTRGIYRINTTRRYPFY</sequence>
<dbReference type="PRINTS" id="PR00821">
    <property type="entry name" value="TAGLIPASE"/>
</dbReference>
<organism evidence="7 8">
    <name type="scientific">Spodoptera frugiperda</name>
    <name type="common">Fall armyworm</name>
    <dbReference type="NCBI Taxonomy" id="7108"/>
    <lineage>
        <taxon>Eukaryota</taxon>
        <taxon>Metazoa</taxon>
        <taxon>Ecdysozoa</taxon>
        <taxon>Arthropoda</taxon>
        <taxon>Hexapoda</taxon>
        <taxon>Insecta</taxon>
        <taxon>Pterygota</taxon>
        <taxon>Neoptera</taxon>
        <taxon>Endopterygota</taxon>
        <taxon>Lepidoptera</taxon>
        <taxon>Glossata</taxon>
        <taxon>Ditrysia</taxon>
        <taxon>Noctuoidea</taxon>
        <taxon>Noctuidae</taxon>
        <taxon>Amphipyrinae</taxon>
        <taxon>Spodoptera</taxon>
    </lineage>
</organism>
<dbReference type="OrthoDB" id="199913at2759"/>
<dbReference type="PANTHER" id="PTHR11610">
    <property type="entry name" value="LIPASE"/>
    <property type="match status" value="1"/>
</dbReference>
<dbReference type="Proteomes" id="UP000829999">
    <property type="component" value="Chromosome 28"/>
</dbReference>
<evidence type="ECO:0000256" key="2">
    <source>
        <dbReference type="ARBA" id="ARBA00010701"/>
    </source>
</evidence>
<dbReference type="RefSeq" id="XP_035434219.2">
    <property type="nucleotide sequence ID" value="XM_035578326.2"/>
</dbReference>
<reference evidence="8" key="1">
    <citation type="submission" date="2025-08" db="UniProtKB">
        <authorList>
            <consortium name="RefSeq"/>
        </authorList>
    </citation>
    <scope>IDENTIFICATION</scope>
    <source>
        <tissue evidence="8">Whole larval tissue</tissue>
    </source>
</reference>
<dbReference type="InterPro" id="IPR000734">
    <property type="entry name" value="TAG_lipase"/>
</dbReference>
<dbReference type="Gene3D" id="3.40.50.1820">
    <property type="entry name" value="alpha/beta hydrolase"/>
    <property type="match status" value="1"/>
</dbReference>
<evidence type="ECO:0000256" key="4">
    <source>
        <dbReference type="RuleBase" id="RU004262"/>
    </source>
</evidence>
<dbReference type="InterPro" id="IPR013818">
    <property type="entry name" value="Lipase"/>
</dbReference>
<protein>
    <submittedName>
        <fullName evidence="8">Endothelial lipase</fullName>
    </submittedName>
</protein>
<comment type="subcellular location">
    <subcellularLocation>
        <location evidence="1">Secreted</location>
    </subcellularLocation>
</comment>